<name>A0ACB9U275_9CETA</name>
<dbReference type="EMBL" id="CM043051">
    <property type="protein sequence ID" value="KAI4555527.1"/>
    <property type="molecule type" value="Genomic_DNA"/>
</dbReference>
<evidence type="ECO:0000313" key="2">
    <source>
        <dbReference type="Proteomes" id="UP001057279"/>
    </source>
</evidence>
<gene>
    <name evidence="1" type="ORF">MJG53_019217</name>
</gene>
<comment type="caution">
    <text evidence="1">The sequence shown here is derived from an EMBL/GenBank/DDBJ whole genome shotgun (WGS) entry which is preliminary data.</text>
</comment>
<dbReference type="Proteomes" id="UP001057279">
    <property type="component" value="Linkage Group LG26"/>
</dbReference>
<organism evidence="1 2">
    <name type="scientific">Ovis ammon polii x Ovis aries</name>
    <dbReference type="NCBI Taxonomy" id="2918886"/>
    <lineage>
        <taxon>Eukaryota</taxon>
        <taxon>Metazoa</taxon>
        <taxon>Chordata</taxon>
        <taxon>Craniata</taxon>
        <taxon>Vertebrata</taxon>
        <taxon>Euteleostomi</taxon>
        <taxon>Mammalia</taxon>
        <taxon>Eutheria</taxon>
        <taxon>Laurasiatheria</taxon>
        <taxon>Artiodactyla</taxon>
        <taxon>Ruminantia</taxon>
        <taxon>Pecora</taxon>
        <taxon>Bovidae</taxon>
        <taxon>Caprinae</taxon>
        <taxon>Ovis</taxon>
    </lineage>
</organism>
<reference evidence="1" key="1">
    <citation type="submission" date="2022-03" db="EMBL/GenBank/DDBJ databases">
        <title>Genomic analyses of argali, domestic sheep and their hybrids provide insights into chromosomal evolution, heterosis and genetic basis of agronomic traits.</title>
        <authorList>
            <person name="Li M."/>
        </authorList>
    </citation>
    <scope>NUCLEOTIDE SEQUENCE</scope>
    <source>
        <strain evidence="1">F1 hybrid</strain>
    </source>
</reference>
<sequence length="78" mass="8788">MVHLDPLDPHQPSQCITLLYIFEEMHFDLGINDWLCKGPSHEIRSPGFSATCRPLTRLKDTKLGGSVLRQEGHISDST</sequence>
<keyword evidence="2" id="KW-1185">Reference proteome</keyword>
<protein>
    <submittedName>
        <fullName evidence="1">Uncharacterized protein</fullName>
    </submittedName>
</protein>
<evidence type="ECO:0000313" key="1">
    <source>
        <dbReference type="EMBL" id="KAI4555527.1"/>
    </source>
</evidence>
<proteinExistence type="predicted"/>
<accession>A0ACB9U275</accession>